<dbReference type="PANTHER" id="PTHR21593">
    <property type="entry name" value="PRION-LIKE- Q/N-RICH -DOMAIN-BEARING PROTEIN PROTEIN"/>
    <property type="match status" value="1"/>
</dbReference>
<protein>
    <submittedName>
        <fullName evidence="3">DUF148 domain-containing protein</fullName>
    </submittedName>
</protein>
<evidence type="ECO:0000313" key="3">
    <source>
        <dbReference type="EnsemblMetazoa" id="PPA06081.1"/>
    </source>
</evidence>
<evidence type="ECO:0000256" key="2">
    <source>
        <dbReference type="SAM" id="SignalP"/>
    </source>
</evidence>
<proteinExistence type="predicted"/>
<dbReference type="InterPro" id="IPR052823">
    <property type="entry name" value="SXP/RAL-2_related"/>
</dbReference>
<dbReference type="PANTHER" id="PTHR21593:SF36">
    <property type="entry name" value="DUF148 DOMAIN-CONTAINING PROTEIN-RELATED"/>
    <property type="match status" value="1"/>
</dbReference>
<sequence>MKSIALFSSLVVLIVAQQDGQQWGINFAPSNGDSNGLNGFFSGITGFFEDLGNAITFGGPSFLRNVTRQGRQDYYKIMQNKTLTRAQIQTAVGNWADANNVTSQVNAYNSKKQTEKNQFRSNVTSAVQQLPNLISQLNAIDDNQSLTPSQAADQTRQTIRNATQPFLRDLVFDVLPPSSIGSAIGGAFDAMGDDNNNSSEEDGDIFSRK</sequence>
<keyword evidence="2" id="KW-0732">Signal</keyword>
<dbReference type="AlphaFoldDB" id="A0A454Y0X6"/>
<accession>A0A8R1YBE2</accession>
<gene>
    <name evidence="3" type="primary">WBGene00095635</name>
</gene>
<organism evidence="3 4">
    <name type="scientific">Pristionchus pacificus</name>
    <name type="common">Parasitic nematode worm</name>
    <dbReference type="NCBI Taxonomy" id="54126"/>
    <lineage>
        <taxon>Eukaryota</taxon>
        <taxon>Metazoa</taxon>
        <taxon>Ecdysozoa</taxon>
        <taxon>Nematoda</taxon>
        <taxon>Chromadorea</taxon>
        <taxon>Rhabditida</taxon>
        <taxon>Rhabditina</taxon>
        <taxon>Diplogasteromorpha</taxon>
        <taxon>Diplogasteroidea</taxon>
        <taxon>Neodiplogasteridae</taxon>
        <taxon>Pristionchus</taxon>
    </lineage>
</organism>
<accession>A0A454Y0X6</accession>
<dbReference type="Proteomes" id="UP000005239">
    <property type="component" value="Unassembled WGS sequence"/>
</dbReference>
<feature type="compositionally biased region" description="Acidic residues" evidence="1">
    <location>
        <begin position="199"/>
        <end position="209"/>
    </location>
</feature>
<evidence type="ECO:0000256" key="1">
    <source>
        <dbReference type="SAM" id="MobiDB-lite"/>
    </source>
</evidence>
<feature type="chain" id="PRO_5043568368" evidence="2">
    <location>
        <begin position="17"/>
        <end position="209"/>
    </location>
</feature>
<dbReference type="OrthoDB" id="5867022at2759"/>
<feature type="signal peptide" evidence="2">
    <location>
        <begin position="1"/>
        <end position="16"/>
    </location>
</feature>
<keyword evidence="4" id="KW-1185">Reference proteome</keyword>
<reference evidence="3" key="2">
    <citation type="submission" date="2022-06" db="UniProtKB">
        <authorList>
            <consortium name="EnsemblMetazoa"/>
        </authorList>
    </citation>
    <scope>IDENTIFICATION</scope>
    <source>
        <strain evidence="3">PS312</strain>
    </source>
</reference>
<evidence type="ECO:0000313" key="4">
    <source>
        <dbReference type="Proteomes" id="UP000005239"/>
    </source>
</evidence>
<feature type="region of interest" description="Disordered" evidence="1">
    <location>
        <begin position="189"/>
        <end position="209"/>
    </location>
</feature>
<reference evidence="4" key="1">
    <citation type="journal article" date="2008" name="Nat. Genet.">
        <title>The Pristionchus pacificus genome provides a unique perspective on nematode lifestyle and parasitism.</title>
        <authorList>
            <person name="Dieterich C."/>
            <person name="Clifton S.W."/>
            <person name="Schuster L.N."/>
            <person name="Chinwalla A."/>
            <person name="Delehaunty K."/>
            <person name="Dinkelacker I."/>
            <person name="Fulton L."/>
            <person name="Fulton R."/>
            <person name="Godfrey J."/>
            <person name="Minx P."/>
            <person name="Mitreva M."/>
            <person name="Roeseler W."/>
            <person name="Tian H."/>
            <person name="Witte H."/>
            <person name="Yang S.P."/>
            <person name="Wilson R.K."/>
            <person name="Sommer R.J."/>
        </authorList>
    </citation>
    <scope>NUCLEOTIDE SEQUENCE [LARGE SCALE GENOMIC DNA]</scope>
    <source>
        <strain evidence="4">PS312</strain>
    </source>
</reference>
<dbReference type="Pfam" id="PF02520">
    <property type="entry name" value="ANIS5_cation-bd"/>
    <property type="match status" value="1"/>
</dbReference>
<name>A0A454Y0X6_PRIPA</name>
<dbReference type="EnsemblMetazoa" id="PPA06081.1">
    <property type="protein sequence ID" value="PPA06081.1"/>
    <property type="gene ID" value="WBGene00095635"/>
</dbReference>
<dbReference type="InterPro" id="IPR003677">
    <property type="entry name" value="ANIS5_cation-bd"/>
</dbReference>